<dbReference type="Proteomes" id="UP000239462">
    <property type="component" value="Chromosome"/>
</dbReference>
<evidence type="ECO:0000256" key="2">
    <source>
        <dbReference type="ARBA" id="ARBA00022803"/>
    </source>
</evidence>
<dbReference type="Pfam" id="PF25199">
    <property type="entry name" value="nSTAND_NTPase5"/>
    <property type="match status" value="1"/>
</dbReference>
<protein>
    <submittedName>
        <fullName evidence="4">Beta-barrel assembly-enhancing protease</fullName>
        <ecNumber evidence="4">3.4.-.-</ecNumber>
    </submittedName>
</protein>
<dbReference type="Gene3D" id="1.25.40.10">
    <property type="entry name" value="Tetratricopeptide repeat domain"/>
    <property type="match status" value="2"/>
</dbReference>
<dbReference type="GO" id="GO:0008233">
    <property type="term" value="F:peptidase activity"/>
    <property type="evidence" value="ECO:0007669"/>
    <property type="project" value="UniProtKB-KW"/>
</dbReference>
<evidence type="ECO:0000313" key="4">
    <source>
        <dbReference type="EMBL" id="AVB75982.1"/>
    </source>
</evidence>
<dbReference type="GO" id="GO:0006508">
    <property type="term" value="P:proteolysis"/>
    <property type="evidence" value="ECO:0007669"/>
    <property type="project" value="UniProtKB-KW"/>
</dbReference>
<feature type="domain" description="Novel STAND NTPase 5" evidence="3">
    <location>
        <begin position="188"/>
        <end position="309"/>
    </location>
</feature>
<proteinExistence type="predicted"/>
<evidence type="ECO:0000259" key="3">
    <source>
        <dbReference type="Pfam" id="PF25199"/>
    </source>
</evidence>
<evidence type="ECO:0000313" key="5">
    <source>
        <dbReference type="Proteomes" id="UP000239462"/>
    </source>
</evidence>
<dbReference type="EC" id="3.4.-.-" evidence="4"/>
<dbReference type="InterPro" id="IPR051012">
    <property type="entry name" value="CellSynth/LPSAsmb/PSIAsmb"/>
</dbReference>
<dbReference type="SMART" id="SM00028">
    <property type="entry name" value="TPR"/>
    <property type="match status" value="4"/>
</dbReference>
<dbReference type="PANTHER" id="PTHR45586:SF1">
    <property type="entry name" value="LIPOPOLYSACCHARIDE ASSEMBLY PROTEIN B"/>
    <property type="match status" value="1"/>
</dbReference>
<gene>
    <name evidence="4" type="primary">bepA</name>
    <name evidence="4" type="ORF">MMJJ_05650</name>
</gene>
<dbReference type="KEGG" id="mmad:MMJJ_05650"/>
<dbReference type="SUPFAM" id="SSF52540">
    <property type="entry name" value="P-loop containing nucleoside triphosphate hydrolases"/>
    <property type="match status" value="1"/>
</dbReference>
<reference evidence="5" key="1">
    <citation type="journal article" date="2018" name="Genome Announc.">
        <title>Complete Genome Sequence of the Methanococcus maripaludis Type Strain JJ (DSM 2067), a Model for Selenoprotein Synthesis in Archaea.</title>
        <authorList>
            <person name="Poehlein A."/>
            <person name="Heym D."/>
            <person name="Quitzke V."/>
            <person name="Fersch J."/>
            <person name="Daniel R."/>
            <person name="Rother M."/>
        </authorList>
    </citation>
    <scope>NUCLEOTIDE SEQUENCE [LARGE SCALE GENOMIC DNA]</scope>
    <source>
        <strain evidence="5">DSM 2067</strain>
    </source>
</reference>
<dbReference type="InterPro" id="IPR019734">
    <property type="entry name" value="TPR_rpt"/>
</dbReference>
<keyword evidence="4" id="KW-0645">Protease</keyword>
<dbReference type="AlphaFoldDB" id="A0A2L1C9C1"/>
<dbReference type="EMBL" id="CP026606">
    <property type="protein sequence ID" value="AVB75982.1"/>
    <property type="molecule type" value="Genomic_DNA"/>
</dbReference>
<dbReference type="SUPFAM" id="SSF48452">
    <property type="entry name" value="TPR-like"/>
    <property type="match status" value="2"/>
</dbReference>
<sequence>MSSSEVGQIIKTAMDYESNKKYVEERLDSIKPYFENTKHIYPLIFDCIFSAAGIPPFAAITVASLDTYYKLTEKNSAAEKTEELLNSIYNKTLNVTDPELQNYIQKIHETLTQGLRKIDSSLGELNDNIQTGNEYQCEMTETLKEILNDLKKHGMIHITEKIDSSLAQSYDISKLKESYYSAITSGGEWLPIIKDLDIKRSQLDNVKDLIRSGNCVIITGNSGDGKTEFIKRLSYDMKDEMDIYVQNTHSLNLDNAIYELKKLTSDKRILLCIDNASSINNLWEAIDQIPSNFSVIMAEQKITWDNYLDNLNRSLPHNLKEIKLEITKIDIENCFLKVIPKRLSHICGRLANGLYESGVKGSISPWILIVTGINSLKLSRDMRNVSSRNIKAKIINNINNYFKKSKNSGKFSLILPIMILKLYDIDYSKNIFYEIYGHNYQQLNELMDHGHIKIDCDKITTYHPAILLPFLKDNLGNDLFYEIKKHLDNYLNKIFSKGEKLRYQDVLYPIGSNCIHNTNRLKTGFIDQIKYGIKILKKIPEYQLDNKVLKLISEAYYKLMDYINTEKYLNDILKNNPNDYYAKYNLINLYLEKGEINKLIQSFDEIKKYPDIYKHYPVIMDLYIGKIPAVELIQYLELLYEKDPKNMNVAAALSNMYSFILNEEMTDYYLSKITIEKLKPSAISNAVSSYCQMGNYEKIDEVLKNLEKNNSKNINLCRGSYYLYKGEYREYISIINNFLTDYEHDIGFNLLNVSILYPLMDKSAIKSLDRLKKFYGLNEVLKMEYMKYYSNFGNYTEALRFFEDIITDSPDNIDAYSEVCWMYIDMGNYQKALEVSKRVYEKFPKIPEVIINHAKINAINGNILESKKCLDEYILKYGIDSLSISEITPVYYELKDYDNTLKYGLKLVDTQNDSEVLICVSDSYYEKKKYKEALELVKKLLNSIPLHIEGNLVCGKIYHKLGDIPESKKYLKKCKELCDEFNKPRIKAKLTEYVEKYPLVNVYNSSIIS</sequence>
<dbReference type="InterPro" id="IPR011990">
    <property type="entry name" value="TPR-like_helical_dom_sf"/>
</dbReference>
<evidence type="ECO:0000256" key="1">
    <source>
        <dbReference type="ARBA" id="ARBA00022737"/>
    </source>
</evidence>
<dbReference type="InterPro" id="IPR027417">
    <property type="entry name" value="P-loop_NTPase"/>
</dbReference>
<dbReference type="PANTHER" id="PTHR45586">
    <property type="entry name" value="TPR REPEAT-CONTAINING PROTEIN PA4667"/>
    <property type="match status" value="1"/>
</dbReference>
<dbReference type="InterPro" id="IPR057574">
    <property type="entry name" value="nSTAND_NTPase5_dom"/>
</dbReference>
<keyword evidence="2" id="KW-0802">TPR repeat</keyword>
<accession>A0A2L1C9C1</accession>
<name>A0A2L1C9C1_METMI</name>
<keyword evidence="1" id="KW-0677">Repeat</keyword>
<organism evidence="4 5">
    <name type="scientific">Methanococcus maripaludis</name>
    <name type="common">Methanococcus deltae</name>
    <dbReference type="NCBI Taxonomy" id="39152"/>
    <lineage>
        <taxon>Archaea</taxon>
        <taxon>Methanobacteriati</taxon>
        <taxon>Methanobacteriota</taxon>
        <taxon>Methanomada group</taxon>
        <taxon>Methanococci</taxon>
        <taxon>Methanococcales</taxon>
        <taxon>Methanococcaceae</taxon>
        <taxon>Methanococcus</taxon>
    </lineage>
</organism>
<keyword evidence="4" id="KW-0378">Hydrolase</keyword>